<proteinExistence type="evidence at transcript level"/>
<feature type="non-terminal residue" evidence="1">
    <location>
        <position position="1"/>
    </location>
</feature>
<protein>
    <submittedName>
        <fullName evidence="1">NACHT, LRR and PYD domains-containing protein 3-like protein</fullName>
    </submittedName>
</protein>
<name>V9LHG8_CALMI</name>
<organism evidence="1">
    <name type="scientific">Callorhinchus milii</name>
    <name type="common">Ghost shark</name>
    <dbReference type="NCBI Taxonomy" id="7868"/>
    <lineage>
        <taxon>Eukaryota</taxon>
        <taxon>Metazoa</taxon>
        <taxon>Chordata</taxon>
        <taxon>Craniata</taxon>
        <taxon>Vertebrata</taxon>
        <taxon>Chondrichthyes</taxon>
        <taxon>Holocephali</taxon>
        <taxon>Chimaeriformes</taxon>
        <taxon>Callorhinchidae</taxon>
        <taxon>Callorhinchus</taxon>
    </lineage>
</organism>
<sequence>SLAEFRKVLRGLSDGELRRLTAYLRAELAHVASHDPLHLVQQLFAKRVVSRELTERLDGVNRKIGPKKAADLLLKHVVENSRECVTGLWETLFAERERFPSPNLTRILSRLLSTGRNILDEISLNTLGVQLPIDLKEYHRLHRSHLQRCLLPLSPHYVEPVLVWGSGGPRGDLE</sequence>
<evidence type="ECO:0000313" key="1">
    <source>
        <dbReference type="EMBL" id="AFP12797.1"/>
    </source>
</evidence>
<dbReference type="EMBL" id="JW880280">
    <property type="protein sequence ID" value="AFP12797.1"/>
    <property type="molecule type" value="mRNA"/>
</dbReference>
<reference evidence="1" key="1">
    <citation type="journal article" date="2014" name="Nature">
        <title>Elephant shark genome provides unique insights into gnathostome evolution.</title>
        <authorList>
            <consortium name="International Elephant Shark Genome Sequencing Consortium"/>
            <person name="Venkatesh B."/>
            <person name="Lee A.P."/>
            <person name="Ravi V."/>
            <person name="Maurya A.K."/>
            <person name="Lian M.M."/>
            <person name="Swann J.B."/>
            <person name="Ohta Y."/>
            <person name="Flajnik M.F."/>
            <person name="Sutoh Y."/>
            <person name="Kasahara M."/>
            <person name="Hoon S."/>
            <person name="Gangu V."/>
            <person name="Roy S.W."/>
            <person name="Irimia M."/>
            <person name="Korzh V."/>
            <person name="Kondrychyn I."/>
            <person name="Lim Z.W."/>
            <person name="Tay B.H."/>
            <person name="Tohari S."/>
            <person name="Kong K.W."/>
            <person name="Ho S."/>
            <person name="Lorente-Galdos B."/>
            <person name="Quilez J."/>
            <person name="Marques-Bonet T."/>
            <person name="Raney B.J."/>
            <person name="Ingham P.W."/>
            <person name="Tay A."/>
            <person name="Hillier L.W."/>
            <person name="Minx P."/>
            <person name="Boehm T."/>
            <person name="Wilson R.K."/>
            <person name="Brenner S."/>
            <person name="Warren W.C."/>
        </authorList>
    </citation>
    <scope>NUCLEOTIDE SEQUENCE</scope>
    <source>
        <tissue evidence="1">Intestine</tissue>
    </source>
</reference>
<dbReference type="AlphaFoldDB" id="V9LHG8"/>
<feature type="non-terminal residue" evidence="1">
    <location>
        <position position="174"/>
    </location>
</feature>
<accession>V9LHG8</accession>